<protein>
    <submittedName>
        <fullName evidence="4">Lsr2 family protein</fullName>
    </submittedName>
</protein>
<dbReference type="Pfam" id="PF11774">
    <property type="entry name" value="Lsr2"/>
    <property type="match status" value="1"/>
</dbReference>
<name>A0A4P6EET4_9MICO</name>
<dbReference type="Pfam" id="PF23359">
    <property type="entry name" value="Lsr2_DNA-bd"/>
    <property type="match status" value="1"/>
</dbReference>
<gene>
    <name evidence="4" type="ORF">ET475_12515</name>
</gene>
<dbReference type="AlphaFoldDB" id="A0A4P6EET4"/>
<evidence type="ECO:0000313" key="4">
    <source>
        <dbReference type="EMBL" id="QAY60724.1"/>
    </source>
</evidence>
<dbReference type="OrthoDB" id="4113332at2"/>
<keyword evidence="1" id="KW-0238">DNA-binding</keyword>
<reference evidence="4 5" key="1">
    <citation type="submission" date="2019-01" db="EMBL/GenBank/DDBJ databases">
        <title>Genome sequencing of strain DFW100M-13.</title>
        <authorList>
            <person name="Heo J."/>
            <person name="Kim S.-J."/>
            <person name="Kim J.-S."/>
            <person name="Hong S.-B."/>
            <person name="Kwon S.-W."/>
        </authorList>
    </citation>
    <scope>NUCLEOTIDE SEQUENCE [LARGE SCALE GENOMIC DNA]</scope>
    <source>
        <strain evidence="4 5">DFW100M-13</strain>
    </source>
</reference>
<dbReference type="Gene3D" id="4.10.320.10">
    <property type="entry name" value="E3-binding domain"/>
    <property type="match status" value="1"/>
</dbReference>
<dbReference type="RefSeq" id="WP_129390711.1">
    <property type="nucleotide sequence ID" value="NZ_CP035494.1"/>
</dbReference>
<organism evidence="4 5">
    <name type="scientific">Microbacterium protaetiae</name>
    <dbReference type="NCBI Taxonomy" id="2509458"/>
    <lineage>
        <taxon>Bacteria</taxon>
        <taxon>Bacillati</taxon>
        <taxon>Actinomycetota</taxon>
        <taxon>Actinomycetes</taxon>
        <taxon>Micrococcales</taxon>
        <taxon>Microbacteriaceae</taxon>
        <taxon>Microbacterium</taxon>
    </lineage>
</organism>
<dbReference type="EMBL" id="CP035494">
    <property type="protein sequence ID" value="QAY60724.1"/>
    <property type="molecule type" value="Genomic_DNA"/>
</dbReference>
<evidence type="ECO:0000256" key="1">
    <source>
        <dbReference type="ARBA" id="ARBA00023125"/>
    </source>
</evidence>
<keyword evidence="5" id="KW-1185">Reference proteome</keyword>
<dbReference type="Gene3D" id="3.30.60.230">
    <property type="entry name" value="Lsr2, dimerization domain"/>
    <property type="match status" value="1"/>
</dbReference>
<evidence type="ECO:0000313" key="5">
    <source>
        <dbReference type="Proteomes" id="UP000293995"/>
    </source>
</evidence>
<evidence type="ECO:0000259" key="3">
    <source>
        <dbReference type="Pfam" id="PF23359"/>
    </source>
</evidence>
<dbReference type="KEGG" id="mprt:ET475_12515"/>
<dbReference type="Proteomes" id="UP000293995">
    <property type="component" value="Chromosome"/>
</dbReference>
<evidence type="ECO:0000259" key="2">
    <source>
        <dbReference type="Pfam" id="PF11774"/>
    </source>
</evidence>
<feature type="domain" description="Lsr2 dimerization" evidence="2">
    <location>
        <begin position="1"/>
        <end position="61"/>
    </location>
</feature>
<feature type="domain" description="Lsr2 DNA-binding" evidence="3">
    <location>
        <begin position="77"/>
        <end position="112"/>
    </location>
</feature>
<dbReference type="InterPro" id="IPR055370">
    <property type="entry name" value="Lsr2_DNA-bd"/>
</dbReference>
<proteinExistence type="predicted"/>
<accession>A0A4P6EET4</accession>
<dbReference type="GO" id="GO:0016746">
    <property type="term" value="F:acyltransferase activity"/>
    <property type="evidence" value="ECO:0007669"/>
    <property type="project" value="InterPro"/>
</dbReference>
<sequence length="113" mass="12046">MARKIVHQLVDDIDGTVLEPGQGQTVLFSLDGVAYEIDLTDQNAATLRDALSSYVSAARAVSGSRTRRSSAGRGGSGRRDLAAVRAWAKQNGHKVSDRGRVPQVVLDAYDAAH</sequence>
<dbReference type="InterPro" id="IPR042261">
    <property type="entry name" value="Lsr2-like_dimerization"/>
</dbReference>
<dbReference type="GO" id="GO:0003677">
    <property type="term" value="F:DNA binding"/>
    <property type="evidence" value="ECO:0007669"/>
    <property type="project" value="UniProtKB-KW"/>
</dbReference>
<dbReference type="InterPro" id="IPR036625">
    <property type="entry name" value="E3-bd_dom_sf"/>
</dbReference>
<dbReference type="InterPro" id="IPR024412">
    <property type="entry name" value="Lsr2_dim_dom"/>
</dbReference>